<dbReference type="InterPro" id="IPR017938">
    <property type="entry name" value="Riboflavin_synthase-like_b-brl"/>
</dbReference>
<dbReference type="PANTHER" id="PTHR43513">
    <property type="entry name" value="DIHYDROOROTATE DEHYDROGENASE B (NAD(+)), ELECTRON TRANSFER SUBUNIT"/>
    <property type="match status" value="1"/>
</dbReference>
<feature type="binding site" evidence="12">
    <location>
        <position position="199"/>
    </location>
    <ligand>
        <name>[2Fe-2S] cluster</name>
        <dbReference type="ChEBI" id="CHEBI:190135"/>
    </ligand>
</feature>
<gene>
    <name evidence="14" type="ORF">CPZ25_011050</name>
</gene>
<dbReference type="RefSeq" id="WP_096918599.1">
    <property type="nucleotide sequence ID" value="NZ_CP029487.1"/>
</dbReference>
<keyword evidence="15" id="KW-1185">Reference proteome</keyword>
<dbReference type="Pfam" id="PF10418">
    <property type="entry name" value="DHODB_Fe-S_bind"/>
    <property type="match status" value="1"/>
</dbReference>
<evidence type="ECO:0000259" key="13">
    <source>
        <dbReference type="PROSITE" id="PS51384"/>
    </source>
</evidence>
<evidence type="ECO:0000256" key="5">
    <source>
        <dbReference type="ARBA" id="ARBA00022723"/>
    </source>
</evidence>
<dbReference type="SUPFAM" id="SSF63380">
    <property type="entry name" value="Riboflavin synthase domain-like"/>
    <property type="match status" value="1"/>
</dbReference>
<dbReference type="PROSITE" id="PS51384">
    <property type="entry name" value="FAD_FR"/>
    <property type="match status" value="1"/>
</dbReference>
<feature type="binding site" evidence="11">
    <location>
        <begin position="59"/>
        <end position="61"/>
    </location>
    <ligand>
        <name>FAD</name>
        <dbReference type="ChEBI" id="CHEBI:57692"/>
    </ligand>
</feature>
<keyword evidence="6 11" id="KW-0274">FAD</keyword>
<comment type="cofactor">
    <cofactor evidence="12">
        <name>[2Fe-2S] cluster</name>
        <dbReference type="ChEBI" id="CHEBI:190135"/>
    </cofactor>
    <text evidence="12">Binds 1 [2Fe-2S] cluster per subunit.</text>
</comment>
<evidence type="ECO:0000313" key="14">
    <source>
        <dbReference type="EMBL" id="QCT71843.1"/>
    </source>
</evidence>
<dbReference type="GO" id="GO:0006221">
    <property type="term" value="P:pyrimidine nucleotide biosynthetic process"/>
    <property type="evidence" value="ECO:0007669"/>
    <property type="project" value="InterPro"/>
</dbReference>
<evidence type="ECO:0000256" key="11">
    <source>
        <dbReference type="PIRSR" id="PIRSR006816-1"/>
    </source>
</evidence>
<keyword evidence="3 11" id="KW-0285">Flavoprotein</keyword>
<evidence type="ECO:0000313" key="15">
    <source>
        <dbReference type="Proteomes" id="UP000218387"/>
    </source>
</evidence>
<evidence type="ECO:0000256" key="7">
    <source>
        <dbReference type="ARBA" id="ARBA00022982"/>
    </source>
</evidence>
<feature type="binding site" evidence="12">
    <location>
        <position position="207"/>
    </location>
    <ligand>
        <name>[2Fe-2S] cluster</name>
        <dbReference type="ChEBI" id="CHEBI:190135"/>
    </ligand>
</feature>
<comment type="similarity">
    <text evidence="1">Belongs to the PyrK family.</text>
</comment>
<accession>A0A4P9C8M6</accession>
<evidence type="ECO:0000256" key="10">
    <source>
        <dbReference type="ARBA" id="ARBA00034078"/>
    </source>
</evidence>
<dbReference type="Proteomes" id="UP000218387">
    <property type="component" value="Chromosome"/>
</dbReference>
<evidence type="ECO:0000256" key="2">
    <source>
        <dbReference type="ARBA" id="ARBA00022448"/>
    </source>
</evidence>
<name>A0A4P9C8M6_EUBML</name>
<dbReference type="SUPFAM" id="SSF52343">
    <property type="entry name" value="Ferredoxin reductase-like, C-terminal NADP-linked domain"/>
    <property type="match status" value="1"/>
</dbReference>
<dbReference type="GO" id="GO:0016491">
    <property type="term" value="F:oxidoreductase activity"/>
    <property type="evidence" value="ECO:0007669"/>
    <property type="project" value="InterPro"/>
</dbReference>
<evidence type="ECO:0000256" key="3">
    <source>
        <dbReference type="ARBA" id="ARBA00022630"/>
    </source>
</evidence>
<evidence type="ECO:0000256" key="8">
    <source>
        <dbReference type="ARBA" id="ARBA00023004"/>
    </source>
</evidence>
<reference evidence="14 15" key="1">
    <citation type="submission" date="2018-05" db="EMBL/GenBank/DDBJ databases">
        <title>Genome comparison of Eubacterium sp.</title>
        <authorList>
            <person name="Feng Y."/>
            <person name="Sanchez-Andrea I."/>
            <person name="Stams A.J.M."/>
            <person name="De Vos W.M."/>
        </authorList>
    </citation>
    <scope>NUCLEOTIDE SEQUENCE [LARGE SCALE GENOMIC DNA]</scope>
    <source>
        <strain evidence="14 15">YI</strain>
    </source>
</reference>
<dbReference type="Gene3D" id="3.40.50.80">
    <property type="entry name" value="Nucleotide-binding domain of ferredoxin-NADP reductase (FNR) module"/>
    <property type="match status" value="1"/>
</dbReference>
<keyword evidence="8 12" id="KW-0408">Iron</keyword>
<dbReference type="Gene3D" id="2.40.30.10">
    <property type="entry name" value="Translation factors"/>
    <property type="match status" value="1"/>
</dbReference>
<comment type="cofactor">
    <cofactor evidence="10">
        <name>[2Fe-2S] cluster</name>
        <dbReference type="ChEBI" id="CHEBI:190135"/>
    </cofactor>
</comment>
<evidence type="ECO:0000256" key="4">
    <source>
        <dbReference type="ARBA" id="ARBA00022714"/>
    </source>
</evidence>
<organism evidence="14 15">
    <name type="scientific">Eubacterium maltosivorans</name>
    <dbReference type="NCBI Taxonomy" id="2041044"/>
    <lineage>
        <taxon>Bacteria</taxon>
        <taxon>Bacillati</taxon>
        <taxon>Bacillota</taxon>
        <taxon>Clostridia</taxon>
        <taxon>Eubacteriales</taxon>
        <taxon>Eubacteriaceae</taxon>
        <taxon>Eubacterium</taxon>
    </lineage>
</organism>
<dbReference type="PANTHER" id="PTHR43513:SF3">
    <property type="entry name" value="DIHYDROOROTATE DEHYDROGENASE B (NAD(+)), ELECTRON TRANSFER SUBUNIT-RELATED"/>
    <property type="match status" value="1"/>
</dbReference>
<keyword evidence="5 12" id="KW-0479">Metal-binding</keyword>
<dbReference type="Gene3D" id="2.10.240.10">
    <property type="entry name" value="Dihydroorotate dehydrogenase, electron transfer subunit"/>
    <property type="match status" value="1"/>
</dbReference>
<evidence type="ECO:0000256" key="6">
    <source>
        <dbReference type="ARBA" id="ARBA00022827"/>
    </source>
</evidence>
<dbReference type="GO" id="GO:0050660">
    <property type="term" value="F:flavin adenine dinucleotide binding"/>
    <property type="evidence" value="ECO:0007669"/>
    <property type="project" value="InterPro"/>
</dbReference>
<feature type="binding site" evidence="11">
    <location>
        <begin position="66"/>
        <end position="67"/>
    </location>
    <ligand>
        <name>FAD</name>
        <dbReference type="ChEBI" id="CHEBI:57692"/>
    </ligand>
</feature>
<dbReference type="InterPro" id="IPR017927">
    <property type="entry name" value="FAD-bd_FR_type"/>
</dbReference>
<dbReference type="PIRSF" id="PIRSF006816">
    <property type="entry name" value="Cyc3_hyd_g"/>
    <property type="match status" value="1"/>
</dbReference>
<dbReference type="InterPro" id="IPR019480">
    <property type="entry name" value="Dihydroorotate_DH_Fe-S-bd"/>
</dbReference>
<comment type="cofactor">
    <cofactor evidence="11">
        <name>FAD</name>
        <dbReference type="ChEBI" id="CHEBI:57692"/>
    </cofactor>
    <text evidence="11">Binds 1 FAD per subunit.</text>
</comment>
<keyword evidence="2" id="KW-0813">Transport</keyword>
<feature type="binding site" evidence="12">
    <location>
        <position position="219"/>
    </location>
    <ligand>
        <name>[2Fe-2S] cluster</name>
        <dbReference type="ChEBI" id="CHEBI:190135"/>
    </ligand>
</feature>
<evidence type="ECO:0000256" key="12">
    <source>
        <dbReference type="PIRSR" id="PIRSR006816-2"/>
    </source>
</evidence>
<dbReference type="AlphaFoldDB" id="A0A4P9C8M6"/>
<dbReference type="GO" id="GO:0046872">
    <property type="term" value="F:metal ion binding"/>
    <property type="evidence" value="ECO:0007669"/>
    <property type="project" value="UniProtKB-KW"/>
</dbReference>
<dbReference type="InterPro" id="IPR037117">
    <property type="entry name" value="Dihydroorotate_DH_ele_sf"/>
</dbReference>
<keyword evidence="7" id="KW-0249">Electron transport</keyword>
<keyword evidence="9 12" id="KW-0411">Iron-sulfur</keyword>
<dbReference type="NCBIfam" id="NF000798">
    <property type="entry name" value="PRK00054.1-3"/>
    <property type="match status" value="1"/>
</dbReference>
<feature type="binding site" evidence="11">
    <location>
        <begin position="44"/>
        <end position="47"/>
    </location>
    <ligand>
        <name>FAD</name>
        <dbReference type="ChEBI" id="CHEBI:57692"/>
    </ligand>
</feature>
<dbReference type="KEGG" id="emt:CPZ25_011050"/>
<sequence length="232" mass="25394">MALILDNQFVAEGIYKMDVAYDGKVGASQFFMLRAWDKDPLLSRPISVHNYENGVLTFLYQIVGKGTQLLSKLEKDDTVELQGPYGKGFPDVDADLVVVGGGIGVAPLYYVCRDFKKKHPEKSLRVYLGYRDAAYCVEEFDAVADEVIVDIGGIITHKVEAREGEVFFTCGPEIMMKSLCDIVPAENPVYVSLEAHMACGIGACLGCTCKTSEGNKKVCKDGPVFTREVAAL</sequence>
<dbReference type="GO" id="GO:0051537">
    <property type="term" value="F:2 iron, 2 sulfur cluster binding"/>
    <property type="evidence" value="ECO:0007669"/>
    <property type="project" value="UniProtKB-KW"/>
</dbReference>
<evidence type="ECO:0000256" key="1">
    <source>
        <dbReference type="ARBA" id="ARBA00006422"/>
    </source>
</evidence>
<dbReference type="InterPro" id="IPR039261">
    <property type="entry name" value="FNR_nucleotide-bd"/>
</dbReference>
<dbReference type="InterPro" id="IPR050353">
    <property type="entry name" value="PyrK_electron_transfer"/>
</dbReference>
<dbReference type="EMBL" id="CP029487">
    <property type="protein sequence ID" value="QCT71843.1"/>
    <property type="molecule type" value="Genomic_DNA"/>
</dbReference>
<feature type="domain" description="FAD-binding FR-type" evidence="13">
    <location>
        <begin position="1"/>
        <end position="91"/>
    </location>
</feature>
<proteinExistence type="inferred from homology"/>
<feature type="binding site" evidence="12">
    <location>
        <position position="204"/>
    </location>
    <ligand>
        <name>[2Fe-2S] cluster</name>
        <dbReference type="ChEBI" id="CHEBI:190135"/>
    </ligand>
</feature>
<evidence type="ECO:0000256" key="9">
    <source>
        <dbReference type="ARBA" id="ARBA00023014"/>
    </source>
</evidence>
<keyword evidence="4 12" id="KW-0001">2Fe-2S</keyword>
<dbReference type="InterPro" id="IPR012165">
    <property type="entry name" value="Cyt_c3_hydrogenase_gsu"/>
</dbReference>
<protein>
    <submittedName>
        <fullName evidence="14">Dihydroorotate dehydrogenase electron transfer subunit</fullName>
    </submittedName>
</protein>